<dbReference type="GO" id="GO:0005682">
    <property type="term" value="C:U5 snRNP"/>
    <property type="evidence" value="ECO:0007669"/>
    <property type="project" value="InterPro"/>
</dbReference>
<protein>
    <submittedName>
        <fullName evidence="3">Putative CD2-binding protein-related</fullName>
    </submittedName>
</protein>
<feature type="compositionally biased region" description="Polar residues" evidence="1">
    <location>
        <begin position="325"/>
        <end position="336"/>
    </location>
</feature>
<dbReference type="InterPro" id="IPR035623">
    <property type="entry name" value="SUA-like_OCRE"/>
</dbReference>
<dbReference type="InParanoid" id="A0A7J7CH00"/>
<dbReference type="EMBL" id="JAAARO010000017">
    <property type="protein sequence ID" value="KAF5733325.1"/>
    <property type="molecule type" value="Genomic_DNA"/>
</dbReference>
<dbReference type="Pfam" id="PF17780">
    <property type="entry name" value="OCRE"/>
    <property type="match status" value="1"/>
</dbReference>
<feature type="domain" description="OCRE" evidence="2">
    <location>
        <begin position="350"/>
        <end position="398"/>
    </location>
</feature>
<feature type="region of interest" description="Disordered" evidence="1">
    <location>
        <begin position="316"/>
        <end position="336"/>
    </location>
</feature>
<name>A0A7J7CH00_TRIWF</name>
<dbReference type="InterPro" id="IPR039905">
    <property type="entry name" value="CD2BP2/Lin1"/>
</dbReference>
<proteinExistence type="predicted"/>
<evidence type="ECO:0000313" key="4">
    <source>
        <dbReference type="Proteomes" id="UP000593562"/>
    </source>
</evidence>
<evidence type="ECO:0000313" key="3">
    <source>
        <dbReference type="EMBL" id="KAF5733325.1"/>
    </source>
</evidence>
<reference evidence="3 4" key="1">
    <citation type="journal article" date="2020" name="Nat. Commun.">
        <title>Genome of Tripterygium wilfordii and identification of cytochrome P450 involved in triptolide biosynthesis.</title>
        <authorList>
            <person name="Tu L."/>
            <person name="Su P."/>
            <person name="Zhang Z."/>
            <person name="Gao L."/>
            <person name="Wang J."/>
            <person name="Hu T."/>
            <person name="Zhou J."/>
            <person name="Zhang Y."/>
            <person name="Zhao Y."/>
            <person name="Liu Y."/>
            <person name="Song Y."/>
            <person name="Tong Y."/>
            <person name="Lu Y."/>
            <person name="Yang J."/>
            <person name="Xu C."/>
            <person name="Jia M."/>
            <person name="Peters R.J."/>
            <person name="Huang L."/>
            <person name="Gao W."/>
        </authorList>
    </citation>
    <scope>NUCLEOTIDE SEQUENCE [LARGE SCALE GENOMIC DNA]</scope>
    <source>
        <strain evidence="4">cv. XIE 37</strain>
        <tissue evidence="3">Leaf</tissue>
    </source>
</reference>
<dbReference type="Proteomes" id="UP000593562">
    <property type="component" value="Unassembled WGS sequence"/>
</dbReference>
<gene>
    <name evidence="3" type="ORF">HS088_TW17G00867</name>
</gene>
<dbReference type="InterPro" id="IPR041591">
    <property type="entry name" value="OCRE"/>
</dbReference>
<dbReference type="OrthoDB" id="331341at2759"/>
<feature type="region of interest" description="Disordered" evidence="1">
    <location>
        <begin position="1"/>
        <end position="69"/>
    </location>
</feature>
<dbReference type="CDD" id="cd16166">
    <property type="entry name" value="OCRE_SUA_like"/>
    <property type="match status" value="1"/>
</dbReference>
<dbReference type="AlphaFoldDB" id="A0A7J7CH00"/>
<evidence type="ECO:0000259" key="2">
    <source>
        <dbReference type="Pfam" id="PF17780"/>
    </source>
</evidence>
<keyword evidence="4" id="KW-1185">Reference proteome</keyword>
<dbReference type="PANTHER" id="PTHR13138">
    <property type="entry name" value="PROTEIN LIN1"/>
    <property type="match status" value="1"/>
</dbReference>
<comment type="caution">
    <text evidence="3">The sequence shown here is derived from an EMBL/GenBank/DDBJ whole genome shotgun (WGS) entry which is preliminary data.</text>
</comment>
<feature type="compositionally biased region" description="Basic and acidic residues" evidence="1">
    <location>
        <begin position="54"/>
        <end position="66"/>
    </location>
</feature>
<evidence type="ECO:0000256" key="1">
    <source>
        <dbReference type="SAM" id="MobiDB-lite"/>
    </source>
</evidence>
<dbReference type="PANTHER" id="PTHR13138:SF3">
    <property type="entry name" value="CD2 ANTIGEN CYTOPLASMIC TAIL-BINDING PROTEIN 2"/>
    <property type="match status" value="1"/>
</dbReference>
<feature type="compositionally biased region" description="Basic residues" evidence="1">
    <location>
        <begin position="27"/>
        <end position="37"/>
    </location>
</feature>
<organism evidence="3 4">
    <name type="scientific">Tripterygium wilfordii</name>
    <name type="common">Thunder God vine</name>
    <dbReference type="NCBI Taxonomy" id="458696"/>
    <lineage>
        <taxon>Eukaryota</taxon>
        <taxon>Viridiplantae</taxon>
        <taxon>Streptophyta</taxon>
        <taxon>Embryophyta</taxon>
        <taxon>Tracheophyta</taxon>
        <taxon>Spermatophyta</taxon>
        <taxon>Magnoliopsida</taxon>
        <taxon>eudicotyledons</taxon>
        <taxon>Gunneridae</taxon>
        <taxon>Pentapetalae</taxon>
        <taxon>rosids</taxon>
        <taxon>fabids</taxon>
        <taxon>Celastrales</taxon>
        <taxon>Celastraceae</taxon>
        <taxon>Tripterygium</taxon>
    </lineage>
</organism>
<dbReference type="FunCoup" id="A0A7J7CH00">
    <property type="interactions" value="2114"/>
</dbReference>
<accession>A0A7J7CH00</accession>
<sequence length="408" mass="45611">MEEKPPRSSLKRSFVEDDESEQAPAQKRIRFPKGRKVKPGDESSIRGVVEDGPTDTKNDPRFVAKERAKRRKQMTTELFIEEGEGILNDVTAAEVDYDDNDNFVEDGIQIEPFNLNKEREEGYFDADGNFVEYVTDKEAKDAWMDSVEVDPRYAALAHVENEANDESEVLDLSSEDAATIKRRIANLLEPGETVLQALRRLKGTSSNRKEKMSAETKVLFDQLTEDAMKLLENGEYNVYHDRQEVFEREAEGYERLARARGDGTSASTGNEDDYNAEKDYLGIASAVPSQTATEISTNVTDTFDMFAEDNDNAIAKPSSDMGNMVSGSTSSVGDQPSDAFNSVSEMGALQSDYTYDESTGYYYSSILGYYYDPSTGLYCAASTGTWYSFNEETGTYDEIREEVASITN</sequence>